<gene>
    <name evidence="2" type="ORF">DNFV4_00789</name>
</gene>
<name>A0AA86MWQ1_9BACT</name>
<dbReference type="EMBL" id="OX365700">
    <property type="protein sequence ID" value="CAI4030361.1"/>
    <property type="molecule type" value="Genomic_DNA"/>
</dbReference>
<reference evidence="2" key="1">
    <citation type="submission" date="2022-10" db="EMBL/GenBank/DDBJ databases">
        <authorList>
            <person name="Koch H."/>
        </authorList>
    </citation>
    <scope>NUCLEOTIDE SEQUENCE</scope>
    <source>
        <strain evidence="2">DNF</strain>
    </source>
</reference>
<evidence type="ECO:0000256" key="1">
    <source>
        <dbReference type="SAM" id="Phobius"/>
    </source>
</evidence>
<feature type="transmembrane region" description="Helical" evidence="1">
    <location>
        <begin position="130"/>
        <end position="152"/>
    </location>
</feature>
<dbReference type="PANTHER" id="PTHR35519">
    <property type="entry name" value="MEMBRANE PROTEINS"/>
    <property type="match status" value="1"/>
</dbReference>
<accession>A0AA86MWQ1</accession>
<evidence type="ECO:0000313" key="3">
    <source>
        <dbReference type="Proteomes" id="UP001179121"/>
    </source>
</evidence>
<organism evidence="2 3">
    <name type="scientific">Nitrospira tepida</name>
    <dbReference type="NCBI Taxonomy" id="2973512"/>
    <lineage>
        <taxon>Bacteria</taxon>
        <taxon>Pseudomonadati</taxon>
        <taxon>Nitrospirota</taxon>
        <taxon>Nitrospiria</taxon>
        <taxon>Nitrospirales</taxon>
        <taxon>Nitrospiraceae</taxon>
        <taxon>Nitrospira</taxon>
    </lineage>
</organism>
<dbReference type="Proteomes" id="UP001179121">
    <property type="component" value="Chromosome"/>
</dbReference>
<dbReference type="AlphaFoldDB" id="A0AA86MWQ1"/>
<dbReference type="PANTHER" id="PTHR35519:SF2">
    <property type="entry name" value="PH DOMAIN PROTEIN"/>
    <property type="match status" value="1"/>
</dbReference>
<dbReference type="RefSeq" id="WP_289267351.1">
    <property type="nucleotide sequence ID" value="NZ_OX365700.1"/>
</dbReference>
<keyword evidence="3" id="KW-1185">Reference proteome</keyword>
<keyword evidence="1" id="KW-0812">Transmembrane</keyword>
<feature type="transmembrane region" description="Helical" evidence="1">
    <location>
        <begin position="36"/>
        <end position="59"/>
    </location>
</feature>
<keyword evidence="1" id="KW-1133">Transmembrane helix</keyword>
<keyword evidence="1" id="KW-0472">Membrane</keyword>
<sequence length="163" mass="17654">MASVRAKEEQAEWIAHLLDDAVHLPHTRIRFGLDPIIGLVPIVGDVAATIAGSFVLVAARQLGVPTGLLLRMAYYQSVNGLLGSVPLFGDLFSFTYKSNAKNAALLVRRVKRGEAGVCPLEAPSLSLADLGLILLLTAPVWTAVALLSYWFWSRNLTLLSILF</sequence>
<proteinExistence type="predicted"/>
<dbReference type="InterPro" id="IPR025187">
    <property type="entry name" value="DUF4112"/>
</dbReference>
<dbReference type="KEGG" id="nti:DNFV4_00789"/>
<protein>
    <recommendedName>
        <fullName evidence="4">DUF4112 domain-containing protein</fullName>
    </recommendedName>
</protein>
<evidence type="ECO:0000313" key="2">
    <source>
        <dbReference type="EMBL" id="CAI4030361.1"/>
    </source>
</evidence>
<evidence type="ECO:0008006" key="4">
    <source>
        <dbReference type="Google" id="ProtNLM"/>
    </source>
</evidence>
<dbReference type="Pfam" id="PF13430">
    <property type="entry name" value="DUF4112"/>
    <property type="match status" value="1"/>
</dbReference>